<evidence type="ECO:0000313" key="3">
    <source>
        <dbReference type="EMBL" id="GLD49855.1"/>
    </source>
</evidence>
<keyword evidence="4" id="KW-1185">Reference proteome</keyword>
<dbReference type="PANTHER" id="PTHR34828:SF1">
    <property type="entry name" value="TESTIS-EXPRESSED PROTEIN 45"/>
    <property type="match status" value="1"/>
</dbReference>
<dbReference type="InterPro" id="IPR014752">
    <property type="entry name" value="Arrestin-like_C"/>
</dbReference>
<dbReference type="Proteomes" id="UP001279410">
    <property type="component" value="Unassembled WGS sequence"/>
</dbReference>
<reference evidence="3" key="1">
    <citation type="submission" date="2022-08" db="EMBL/GenBank/DDBJ databases">
        <title>Genome sequencing of akame (Lates japonicus).</title>
        <authorList>
            <person name="Hashiguchi Y."/>
            <person name="Takahashi H."/>
        </authorList>
    </citation>
    <scope>NUCLEOTIDE SEQUENCE</scope>
    <source>
        <strain evidence="3">Kochi</strain>
    </source>
</reference>
<protein>
    <recommendedName>
        <fullName evidence="2">Arrestin-like N-terminal domain-containing protein</fullName>
    </recommendedName>
</protein>
<accession>A0AAD3M992</accession>
<comment type="similarity">
    <text evidence="1">Belongs to the arrestin family.</text>
</comment>
<dbReference type="InterPro" id="IPR014756">
    <property type="entry name" value="Ig_E-set"/>
</dbReference>
<dbReference type="InterPro" id="IPR028001">
    <property type="entry name" value="SAXO5"/>
</dbReference>
<dbReference type="InterPro" id="IPR011021">
    <property type="entry name" value="Arrestin-like_N"/>
</dbReference>
<evidence type="ECO:0000313" key="4">
    <source>
        <dbReference type="Proteomes" id="UP001279410"/>
    </source>
</evidence>
<dbReference type="EMBL" id="BRZM01003569">
    <property type="protein sequence ID" value="GLD49855.1"/>
    <property type="molecule type" value="Genomic_DNA"/>
</dbReference>
<evidence type="ECO:0000256" key="1">
    <source>
        <dbReference type="ARBA" id="ARBA00005298"/>
    </source>
</evidence>
<proteinExistence type="inferred from homology"/>
<comment type="caution">
    <text evidence="3">The sequence shown here is derived from an EMBL/GenBank/DDBJ whole genome shotgun (WGS) entry which is preliminary data.</text>
</comment>
<dbReference type="PANTHER" id="PTHR34828">
    <property type="entry name" value="TESTIS-EXPRESSED PROTEIN 45"/>
    <property type="match status" value="1"/>
</dbReference>
<dbReference type="GO" id="GO:0007399">
    <property type="term" value="P:nervous system development"/>
    <property type="evidence" value="ECO:0007669"/>
    <property type="project" value="UniProtKB-ARBA"/>
</dbReference>
<dbReference type="AlphaFoldDB" id="A0AAD3M992"/>
<name>A0AAD3M992_LATJO</name>
<sequence>MTALVKTLIPACPVEYLVFTNIPFLDKNNPDVYSTRFKEDFQPCSSKKVEPVPPAITAQVDHRDLRHIKEYLSEATASYHRHPLPQITRTPRWAKLCTNFKMQTDPGEAASSFLTTQSQKFQPQPFQAPPTPFRLTEAIKKIEQEEKFPESTNKATFTLHHGSPVIKPTVKHLEEGFPTIKGDGCHRNIISQYKDSFQGAWSQAAQLMDKPSSVSMGDPVKIVERETTHAASFSRPTPCSQPVVKHRLKLNLGNFSKAPWSSTSKEAFCYHKIGDPVVLTRGTQQYSSFPKGDTDMSRNKERMSVTTTRISFSELNHTEHPVYAPGPELMTKSNVQFSPHRLSGQYYTTTTKEHYGKQEGERARPAIQLPCKILSGSGMTLSSIKSFTLELDGPADAAFTGGEVVSGQVVLELRRDTRVHSMRVQGRGVATAHWLENRGMNSVYNDYTSKITYFRKRQHLIRVMPNNKWTPMRKVPHTGSDSKSKLKQKLGNRTFPFRCFSVNCMPASSA</sequence>
<evidence type="ECO:0000259" key="2">
    <source>
        <dbReference type="Pfam" id="PF00339"/>
    </source>
</evidence>
<dbReference type="SUPFAM" id="SSF81296">
    <property type="entry name" value="E set domains"/>
    <property type="match status" value="1"/>
</dbReference>
<gene>
    <name evidence="3" type="ORF">AKAME5_002764400</name>
</gene>
<feature type="domain" description="Arrestin-like N-terminal" evidence="2">
    <location>
        <begin position="388"/>
        <end position="499"/>
    </location>
</feature>
<organism evidence="3 4">
    <name type="scientific">Lates japonicus</name>
    <name type="common">Japanese lates</name>
    <dbReference type="NCBI Taxonomy" id="270547"/>
    <lineage>
        <taxon>Eukaryota</taxon>
        <taxon>Metazoa</taxon>
        <taxon>Chordata</taxon>
        <taxon>Craniata</taxon>
        <taxon>Vertebrata</taxon>
        <taxon>Euteleostomi</taxon>
        <taxon>Actinopterygii</taxon>
        <taxon>Neopterygii</taxon>
        <taxon>Teleostei</taxon>
        <taxon>Neoteleostei</taxon>
        <taxon>Acanthomorphata</taxon>
        <taxon>Carangaria</taxon>
        <taxon>Carangaria incertae sedis</taxon>
        <taxon>Centropomidae</taxon>
        <taxon>Lates</taxon>
    </lineage>
</organism>
<dbReference type="Pfam" id="PF00339">
    <property type="entry name" value="Arrestin_N"/>
    <property type="match status" value="1"/>
</dbReference>
<dbReference type="Gene3D" id="2.60.40.640">
    <property type="match status" value="1"/>
</dbReference>